<gene>
    <name evidence="2" type="ORF">NCTC10815_03017</name>
</gene>
<accession>A0A378MJB5</accession>
<organism evidence="2 3">
    <name type="scientific">Listeria grayi</name>
    <name type="common">Listeria murrayi</name>
    <dbReference type="NCBI Taxonomy" id="1641"/>
    <lineage>
        <taxon>Bacteria</taxon>
        <taxon>Bacillati</taxon>
        <taxon>Bacillota</taxon>
        <taxon>Bacilli</taxon>
        <taxon>Bacillales</taxon>
        <taxon>Listeriaceae</taxon>
        <taxon>Listeria</taxon>
    </lineage>
</organism>
<name>A0A378MJB5_LISGR</name>
<evidence type="ECO:0000259" key="1">
    <source>
        <dbReference type="Pfam" id="PF14493"/>
    </source>
</evidence>
<reference evidence="2 3" key="1">
    <citation type="submission" date="2018-06" db="EMBL/GenBank/DDBJ databases">
        <authorList>
            <consortium name="Pathogen Informatics"/>
            <person name="Doyle S."/>
        </authorList>
    </citation>
    <scope>NUCLEOTIDE SEQUENCE [LARGE SCALE GENOMIC DNA]</scope>
    <source>
        <strain evidence="3">NCTC 10815</strain>
    </source>
</reference>
<dbReference type="Proteomes" id="UP000254879">
    <property type="component" value="Unassembled WGS sequence"/>
</dbReference>
<dbReference type="InterPro" id="IPR008308">
    <property type="entry name" value="YpbB-like"/>
</dbReference>
<evidence type="ECO:0000313" key="3">
    <source>
        <dbReference type="Proteomes" id="UP000254879"/>
    </source>
</evidence>
<dbReference type="Pfam" id="PF14493">
    <property type="entry name" value="HTH_40"/>
    <property type="match status" value="1"/>
</dbReference>
<feature type="domain" description="Helicase Helix-turn-helix" evidence="1">
    <location>
        <begin position="270"/>
        <end position="343"/>
    </location>
</feature>
<dbReference type="EMBL" id="UGPG01000001">
    <property type="protein sequence ID" value="STY45633.1"/>
    <property type="molecule type" value="Genomic_DNA"/>
</dbReference>
<evidence type="ECO:0000313" key="2">
    <source>
        <dbReference type="EMBL" id="STY45633.1"/>
    </source>
</evidence>
<sequence>MIGAGGERTVDQLDNYLIMLLNGFTTPRKVPFIYAIMTGKRTGQAVQDIHLFRMERFFGLTPTLKSEQLQTRLRHLVDAGVVIETAQGYEINNHEENRFAKRNYKDFTYTARGILFFSAWKLAVQVTSNWKHRKEHYLPVVRDAYVQTHIKRWLASQLQGGDKLQLRQQLYVEMELLFRLFPPALSPEAIVRQFSGGEWMGLTMQQLVQEDGKSSWDVYFDWLEQIHLVVEQLEVSPERFPVLTPLLPTRSSTLTQSATKTFQFFRTLDKKTLSVEELASRRRLKESTIHDHFVELRATFEDLEVPGLPDETTIAAIKQGNYIQLKAIKEVYPQLSYYQIRLAVVSKERKGN</sequence>
<dbReference type="InterPro" id="IPR029491">
    <property type="entry name" value="Helicase_HTH"/>
</dbReference>
<proteinExistence type="predicted"/>
<dbReference type="AlphaFoldDB" id="A0A378MJB5"/>
<dbReference type="PIRSF" id="PIRSF021350">
    <property type="entry name" value="UCP021350"/>
    <property type="match status" value="1"/>
</dbReference>
<protein>
    <recommendedName>
        <fullName evidence="1">Helicase Helix-turn-helix domain-containing protein</fullName>
    </recommendedName>
</protein>